<keyword evidence="4" id="KW-0786">Thiamine pyrophosphate</keyword>
<evidence type="ECO:0000256" key="3">
    <source>
        <dbReference type="ARBA" id="ARBA00022679"/>
    </source>
</evidence>
<accession>A0A426ZTH1</accession>
<gene>
    <name evidence="5" type="ORF">B296_00010720</name>
</gene>
<evidence type="ECO:0000256" key="1">
    <source>
        <dbReference type="ARBA" id="ARBA00001946"/>
    </source>
</evidence>
<proteinExistence type="predicted"/>
<evidence type="ECO:0000256" key="4">
    <source>
        <dbReference type="ARBA" id="ARBA00023052"/>
    </source>
</evidence>
<evidence type="ECO:0000313" key="6">
    <source>
        <dbReference type="Proteomes" id="UP000287651"/>
    </source>
</evidence>
<organism evidence="5 6">
    <name type="scientific">Ensete ventricosum</name>
    <name type="common">Abyssinian banana</name>
    <name type="synonym">Musa ensete</name>
    <dbReference type="NCBI Taxonomy" id="4639"/>
    <lineage>
        <taxon>Eukaryota</taxon>
        <taxon>Viridiplantae</taxon>
        <taxon>Streptophyta</taxon>
        <taxon>Embryophyta</taxon>
        <taxon>Tracheophyta</taxon>
        <taxon>Spermatophyta</taxon>
        <taxon>Magnoliopsida</taxon>
        <taxon>Liliopsida</taxon>
        <taxon>Zingiberales</taxon>
        <taxon>Musaceae</taxon>
        <taxon>Ensete</taxon>
    </lineage>
</organism>
<dbReference type="PANTHER" id="PTHR43322">
    <property type="entry name" value="1-D-DEOXYXYLULOSE 5-PHOSPHATE SYNTHASE-RELATED"/>
    <property type="match status" value="1"/>
</dbReference>
<reference evidence="5 6" key="1">
    <citation type="journal article" date="2014" name="Agronomy (Basel)">
        <title>A Draft Genome Sequence for Ensete ventricosum, the Drought-Tolerant Tree Against Hunger.</title>
        <authorList>
            <person name="Harrison J."/>
            <person name="Moore K.A."/>
            <person name="Paszkiewicz K."/>
            <person name="Jones T."/>
            <person name="Grant M."/>
            <person name="Ambacheew D."/>
            <person name="Muzemil S."/>
            <person name="Studholme D.J."/>
        </authorList>
    </citation>
    <scope>NUCLEOTIDE SEQUENCE [LARGE SCALE GENOMIC DNA]</scope>
</reference>
<dbReference type="Proteomes" id="UP000287651">
    <property type="component" value="Unassembled WGS sequence"/>
</dbReference>
<dbReference type="Gene3D" id="3.40.50.970">
    <property type="match status" value="1"/>
</dbReference>
<name>A0A426ZTH1_ENSVE</name>
<dbReference type="Pfam" id="PF13292">
    <property type="entry name" value="DXP_synthase_N"/>
    <property type="match status" value="1"/>
</dbReference>
<dbReference type="PANTHER" id="PTHR43322:SF3">
    <property type="entry name" value="1-DEOXY-D-XYLULOSE-5-PHOSPHATE SYNTHASE"/>
    <property type="match status" value="1"/>
</dbReference>
<dbReference type="AlphaFoldDB" id="A0A426ZTH1"/>
<comment type="caution">
    <text evidence="5">The sequence shown here is derived from an EMBL/GenBank/DDBJ whole genome shotgun (WGS) entry which is preliminary data.</text>
</comment>
<keyword evidence="3" id="KW-0808">Transferase</keyword>
<comment type="subunit">
    <text evidence="2">Homodimer.</text>
</comment>
<protein>
    <submittedName>
        <fullName evidence="5">Uncharacterized protein</fullName>
    </submittedName>
</protein>
<evidence type="ECO:0000313" key="5">
    <source>
        <dbReference type="EMBL" id="RRT67323.1"/>
    </source>
</evidence>
<dbReference type="InterPro" id="IPR005477">
    <property type="entry name" value="Dxylulose-5-P_synthase"/>
</dbReference>
<dbReference type="GO" id="GO:0016114">
    <property type="term" value="P:terpenoid biosynthetic process"/>
    <property type="evidence" value="ECO:0007669"/>
    <property type="project" value="InterPro"/>
</dbReference>
<dbReference type="EMBL" id="AMZH03005084">
    <property type="protein sequence ID" value="RRT67323.1"/>
    <property type="molecule type" value="Genomic_DNA"/>
</dbReference>
<evidence type="ECO:0000256" key="2">
    <source>
        <dbReference type="ARBA" id="ARBA00011738"/>
    </source>
</evidence>
<sequence length="160" mass="17757">MASASSHCPFRHMSFLHAESRFRSAESGYFGTQFMKSSTSELIIYQNSVTTYLRKLSVINSKTEGISLLQGCREVAALPDIGDFFWEKDPTPILDMVDMPIQLKNLSHKVCMAVARDINGKKNRVVTVISNWTTMAGQVYEAMSNAGQVDPSGDSGKLQR</sequence>
<dbReference type="GO" id="GO:0008661">
    <property type="term" value="F:1-deoxy-D-xylulose-5-phosphate synthase activity"/>
    <property type="evidence" value="ECO:0007669"/>
    <property type="project" value="InterPro"/>
</dbReference>
<comment type="cofactor">
    <cofactor evidence="1">
        <name>Mg(2+)</name>
        <dbReference type="ChEBI" id="CHEBI:18420"/>
    </cofactor>
</comment>